<evidence type="ECO:0000313" key="2">
    <source>
        <dbReference type="EMBL" id="GCA62934.1"/>
    </source>
</evidence>
<evidence type="ECO:0000256" key="1">
    <source>
        <dbReference type="SAM" id="MobiDB-lite"/>
    </source>
</evidence>
<dbReference type="AlphaFoldDB" id="A0A391NM07"/>
<feature type="non-terminal residue" evidence="2">
    <location>
        <position position="1"/>
    </location>
</feature>
<evidence type="ECO:0000313" key="3">
    <source>
        <dbReference type="Proteomes" id="UP000265618"/>
    </source>
</evidence>
<gene>
    <name evidence="2" type="ORF">KIPB_006711</name>
</gene>
<proteinExistence type="predicted"/>
<keyword evidence="3" id="KW-1185">Reference proteome</keyword>
<comment type="caution">
    <text evidence="2">The sequence shown here is derived from an EMBL/GenBank/DDBJ whole genome shotgun (WGS) entry which is preliminary data.</text>
</comment>
<protein>
    <submittedName>
        <fullName evidence="2">Uncharacterized protein</fullName>
    </submittedName>
</protein>
<dbReference type="EMBL" id="BDIP01001763">
    <property type="protein sequence ID" value="GCA62934.1"/>
    <property type="molecule type" value="Genomic_DNA"/>
</dbReference>
<sequence length="126" mass="14077">MSQLRPLMKPQFEPLSHTARSPHMGNPPPSTVSRSEGVGGYAKTVPASVSGSSPASLSPFDLGGFYSEMHSMHEREREVREREAALPQKEADLVERERALDERESELMRQARSVISESEDVLDRKQ</sequence>
<dbReference type="Proteomes" id="UP000265618">
    <property type="component" value="Unassembled WGS sequence"/>
</dbReference>
<organism evidence="2 3">
    <name type="scientific">Kipferlia bialata</name>
    <dbReference type="NCBI Taxonomy" id="797122"/>
    <lineage>
        <taxon>Eukaryota</taxon>
        <taxon>Metamonada</taxon>
        <taxon>Carpediemonas-like organisms</taxon>
        <taxon>Kipferlia</taxon>
    </lineage>
</organism>
<reference evidence="2 3" key="1">
    <citation type="journal article" date="2018" name="PLoS ONE">
        <title>The draft genome of Kipferlia bialata reveals reductive genome evolution in fornicate parasites.</title>
        <authorList>
            <person name="Tanifuji G."/>
            <person name="Takabayashi S."/>
            <person name="Kume K."/>
            <person name="Takagi M."/>
            <person name="Nakayama T."/>
            <person name="Kamikawa R."/>
            <person name="Inagaki Y."/>
            <person name="Hashimoto T."/>
        </authorList>
    </citation>
    <scope>NUCLEOTIDE SEQUENCE [LARGE SCALE GENOMIC DNA]</scope>
    <source>
        <strain evidence="2">NY0173</strain>
    </source>
</reference>
<feature type="compositionally biased region" description="Low complexity" evidence="1">
    <location>
        <begin position="45"/>
        <end position="59"/>
    </location>
</feature>
<feature type="region of interest" description="Disordered" evidence="1">
    <location>
        <begin position="1"/>
        <end position="126"/>
    </location>
</feature>
<feature type="compositionally biased region" description="Basic and acidic residues" evidence="1">
    <location>
        <begin position="70"/>
        <end position="109"/>
    </location>
</feature>
<name>A0A391NM07_9EUKA</name>
<accession>A0A391NM07</accession>